<feature type="domain" description="Carboxylesterase type B" evidence="7">
    <location>
        <begin position="3"/>
        <end position="524"/>
    </location>
</feature>
<dbReference type="Proteomes" id="UP001153714">
    <property type="component" value="Chromosome 18"/>
</dbReference>
<evidence type="ECO:0000256" key="1">
    <source>
        <dbReference type="ARBA" id="ARBA00005964"/>
    </source>
</evidence>
<dbReference type="PANTHER" id="PTHR43142:SF1">
    <property type="entry name" value="CARBOXYLIC ESTER HYDROLASE"/>
    <property type="match status" value="1"/>
</dbReference>
<name>A0A9N9WDL2_9NEOP</name>
<organism evidence="8 9">
    <name type="scientific">Diatraea saccharalis</name>
    <name type="common">sugarcane borer</name>
    <dbReference type="NCBI Taxonomy" id="40085"/>
    <lineage>
        <taxon>Eukaryota</taxon>
        <taxon>Metazoa</taxon>
        <taxon>Ecdysozoa</taxon>
        <taxon>Arthropoda</taxon>
        <taxon>Hexapoda</taxon>
        <taxon>Insecta</taxon>
        <taxon>Pterygota</taxon>
        <taxon>Neoptera</taxon>
        <taxon>Endopterygota</taxon>
        <taxon>Lepidoptera</taxon>
        <taxon>Glossata</taxon>
        <taxon>Ditrysia</taxon>
        <taxon>Pyraloidea</taxon>
        <taxon>Crambidae</taxon>
        <taxon>Crambinae</taxon>
        <taxon>Diatraea</taxon>
    </lineage>
</organism>
<dbReference type="GO" id="GO:0052689">
    <property type="term" value="F:carboxylic ester hydrolase activity"/>
    <property type="evidence" value="ECO:0007669"/>
    <property type="project" value="UniProtKB-KW"/>
</dbReference>
<evidence type="ECO:0000313" key="9">
    <source>
        <dbReference type="Proteomes" id="UP001153714"/>
    </source>
</evidence>
<evidence type="ECO:0000256" key="4">
    <source>
        <dbReference type="ARBA" id="ARBA00023157"/>
    </source>
</evidence>
<dbReference type="InterPro" id="IPR002018">
    <property type="entry name" value="CarbesteraseB"/>
</dbReference>
<dbReference type="InterPro" id="IPR019826">
    <property type="entry name" value="Carboxylesterase_B_AS"/>
</dbReference>
<keyword evidence="5" id="KW-0325">Glycoprotein</keyword>
<evidence type="ECO:0000256" key="6">
    <source>
        <dbReference type="RuleBase" id="RU361235"/>
    </source>
</evidence>
<dbReference type="PROSITE" id="PS00122">
    <property type="entry name" value="CARBOXYLESTERASE_B_1"/>
    <property type="match status" value="1"/>
</dbReference>
<reference evidence="8" key="1">
    <citation type="submission" date="2021-12" db="EMBL/GenBank/DDBJ databases">
        <authorList>
            <person name="King R."/>
        </authorList>
    </citation>
    <scope>NUCLEOTIDE SEQUENCE</scope>
</reference>
<dbReference type="Pfam" id="PF00135">
    <property type="entry name" value="COesterase"/>
    <property type="match status" value="1"/>
</dbReference>
<dbReference type="Gene3D" id="3.40.50.1820">
    <property type="entry name" value="alpha/beta hydrolase"/>
    <property type="match status" value="1"/>
</dbReference>
<evidence type="ECO:0000313" key="8">
    <source>
        <dbReference type="EMBL" id="CAG9787595.1"/>
    </source>
</evidence>
<proteinExistence type="inferred from homology"/>
<sequence length="539" mass="60365">MAKVKVEQGWLEGEILDAQLGDGGLRKFYSFKGIPYATPPLGKLRFKAPVPAQPWDGVRSAKEHGPVCPQKDIFTQTIIPGNEDCLYLNVYSPDLTPSKPLTVMVFIHGGGYKSGSGNVDHYGPDFLMAHDVVLVTINYRLEALGFLCLDTEEVPGNAGMKDQVLALKWVNENISKFGGNPNNITIFGESAGGASTGLHILSPMSKGLFQRCIPMSGVPLCDWSVPFEPRRRAFALGKQLGLDTNDDKELLEFLQNVPVQDLVDVKACVITSEILSDNIIKMYPFTPVIEKDFGGVHFLTECPIKILKSGNINEADVLIGYTSMETLISIPALENSLIKDYSKYPELLVPRKILLESTPKKILELADRIYKHYFGTKRISLDSMKEMIMYTAESTFTYDIHLYLKLLSKANRNKKIYQYRFSSFSDRNIFGQWGMKYGLVGASHLDDLMYLFHAKHANLELGPKEQKLVTQACTLFTNFAKYGALTTPTSGIEWPEYGEGEYYGDISDEVTIGQHLDHEAISFWKSIYEDAGMDYFNID</sequence>
<keyword evidence="4" id="KW-1015">Disulfide bond</keyword>
<gene>
    <name evidence="8" type="ORF">DIATSA_LOCUS5464</name>
</gene>
<dbReference type="OrthoDB" id="19653at2759"/>
<dbReference type="PROSITE" id="PS00941">
    <property type="entry name" value="CARBOXYLESTERASE_B_2"/>
    <property type="match status" value="1"/>
</dbReference>
<evidence type="ECO:0000259" key="7">
    <source>
        <dbReference type="Pfam" id="PF00135"/>
    </source>
</evidence>
<dbReference type="InterPro" id="IPR019819">
    <property type="entry name" value="Carboxylesterase_B_CS"/>
</dbReference>
<evidence type="ECO:0000256" key="5">
    <source>
        <dbReference type="ARBA" id="ARBA00023180"/>
    </source>
</evidence>
<dbReference type="InterPro" id="IPR029058">
    <property type="entry name" value="AB_hydrolase_fold"/>
</dbReference>
<evidence type="ECO:0000256" key="2">
    <source>
        <dbReference type="ARBA" id="ARBA00022487"/>
    </source>
</evidence>
<dbReference type="EMBL" id="OU893349">
    <property type="protein sequence ID" value="CAG9787595.1"/>
    <property type="molecule type" value="Genomic_DNA"/>
</dbReference>
<keyword evidence="9" id="KW-1185">Reference proteome</keyword>
<protein>
    <recommendedName>
        <fullName evidence="6">Carboxylic ester hydrolase</fullName>
        <ecNumber evidence="6">3.1.1.-</ecNumber>
    </recommendedName>
</protein>
<evidence type="ECO:0000256" key="3">
    <source>
        <dbReference type="ARBA" id="ARBA00022801"/>
    </source>
</evidence>
<dbReference type="SUPFAM" id="SSF53474">
    <property type="entry name" value="alpha/beta-Hydrolases"/>
    <property type="match status" value="1"/>
</dbReference>
<reference evidence="8" key="2">
    <citation type="submission" date="2022-10" db="EMBL/GenBank/DDBJ databases">
        <authorList>
            <consortium name="ENA_rothamsted_submissions"/>
            <consortium name="culmorum"/>
            <person name="King R."/>
        </authorList>
    </citation>
    <scope>NUCLEOTIDE SEQUENCE</scope>
</reference>
<dbReference type="PANTHER" id="PTHR43142">
    <property type="entry name" value="CARBOXYLIC ESTER HYDROLASE"/>
    <property type="match status" value="1"/>
</dbReference>
<accession>A0A9N9WDL2</accession>
<dbReference type="AlphaFoldDB" id="A0A9N9WDL2"/>
<keyword evidence="2" id="KW-0719">Serine esterase</keyword>
<dbReference type="EC" id="3.1.1.-" evidence="6"/>
<comment type="similarity">
    <text evidence="1 6">Belongs to the type-B carboxylesterase/lipase family.</text>
</comment>
<keyword evidence="3 6" id="KW-0378">Hydrolase</keyword>